<comment type="caution">
    <text evidence="3">The sequence shown here is derived from an EMBL/GenBank/DDBJ whole genome shotgun (WGS) entry which is preliminary data.</text>
</comment>
<dbReference type="SUPFAM" id="SSF50346">
    <property type="entry name" value="PRC-barrel domain"/>
    <property type="match status" value="1"/>
</dbReference>
<dbReference type="InterPro" id="IPR027275">
    <property type="entry name" value="PRC-brl_dom"/>
</dbReference>
<dbReference type="Proteomes" id="UP001500325">
    <property type="component" value="Unassembled WGS sequence"/>
</dbReference>
<evidence type="ECO:0000313" key="3">
    <source>
        <dbReference type="EMBL" id="GAA4686538.1"/>
    </source>
</evidence>
<name>A0ABP8WDT1_9PSEU</name>
<gene>
    <name evidence="3" type="ORF">GCM10023215_22570</name>
</gene>
<dbReference type="EMBL" id="BAABIC010000006">
    <property type="protein sequence ID" value="GAA4686538.1"/>
    <property type="molecule type" value="Genomic_DNA"/>
</dbReference>
<feature type="compositionally biased region" description="Gly residues" evidence="1">
    <location>
        <begin position="162"/>
        <end position="179"/>
    </location>
</feature>
<organism evidence="3 4">
    <name type="scientific">Pseudonocardia yuanmonensis</name>
    <dbReference type="NCBI Taxonomy" id="1095914"/>
    <lineage>
        <taxon>Bacteria</taxon>
        <taxon>Bacillati</taxon>
        <taxon>Actinomycetota</taxon>
        <taxon>Actinomycetes</taxon>
        <taxon>Pseudonocardiales</taxon>
        <taxon>Pseudonocardiaceae</taxon>
        <taxon>Pseudonocardia</taxon>
    </lineage>
</organism>
<evidence type="ECO:0000259" key="2">
    <source>
        <dbReference type="Pfam" id="PF05239"/>
    </source>
</evidence>
<feature type="compositionally biased region" description="Basic and acidic residues" evidence="1">
    <location>
        <begin position="113"/>
        <end position="141"/>
    </location>
</feature>
<evidence type="ECO:0000256" key="1">
    <source>
        <dbReference type="SAM" id="MobiDB-lite"/>
    </source>
</evidence>
<dbReference type="InterPro" id="IPR014747">
    <property type="entry name" value="Bac_photo_RC_H_C"/>
</dbReference>
<feature type="region of interest" description="Disordered" evidence="1">
    <location>
        <begin position="98"/>
        <end position="179"/>
    </location>
</feature>
<feature type="domain" description="PRC-barrel" evidence="2">
    <location>
        <begin position="9"/>
        <end position="76"/>
    </location>
</feature>
<proteinExistence type="predicted"/>
<keyword evidence="4" id="KW-1185">Reference proteome</keyword>
<dbReference type="Gene3D" id="3.90.50.10">
    <property type="entry name" value="Photosynthetic Reaction Center, subunit H, domain 2"/>
    <property type="match status" value="1"/>
</dbReference>
<sequence length="179" mass="18705">MADLDDPARVQGLTVRDRDGAELGTVDAVYVDDATQRPEWVVLTGGLSRSRHAALPLAGAMIEEGEVHVPYGAEQLRTAPEVPEGKLSPETEAALFDHYGVPHGGETETALVDEPRPRPSGRHGDGRHERIEDDRVERDHVAAGADGFDDPGAPDIASDTGTGTGTGSGGDAVPGVRTG</sequence>
<reference evidence="4" key="1">
    <citation type="journal article" date="2019" name="Int. J. Syst. Evol. Microbiol.">
        <title>The Global Catalogue of Microorganisms (GCM) 10K type strain sequencing project: providing services to taxonomists for standard genome sequencing and annotation.</title>
        <authorList>
            <consortium name="The Broad Institute Genomics Platform"/>
            <consortium name="The Broad Institute Genome Sequencing Center for Infectious Disease"/>
            <person name="Wu L."/>
            <person name="Ma J."/>
        </authorList>
    </citation>
    <scope>NUCLEOTIDE SEQUENCE [LARGE SCALE GENOMIC DNA]</scope>
    <source>
        <strain evidence="4">JCM 18055</strain>
    </source>
</reference>
<dbReference type="RefSeq" id="WP_345380309.1">
    <property type="nucleotide sequence ID" value="NZ_BAABIC010000006.1"/>
</dbReference>
<feature type="compositionally biased region" description="Low complexity" evidence="1">
    <location>
        <begin position="142"/>
        <end position="161"/>
    </location>
</feature>
<protein>
    <recommendedName>
        <fullName evidence="2">PRC-barrel domain-containing protein</fullName>
    </recommendedName>
</protein>
<accession>A0ABP8WDT1</accession>
<dbReference type="Pfam" id="PF05239">
    <property type="entry name" value="PRC"/>
    <property type="match status" value="1"/>
</dbReference>
<evidence type="ECO:0000313" key="4">
    <source>
        <dbReference type="Proteomes" id="UP001500325"/>
    </source>
</evidence>
<dbReference type="InterPro" id="IPR011033">
    <property type="entry name" value="PRC_barrel-like_sf"/>
</dbReference>